<proteinExistence type="predicted"/>
<comment type="caution">
    <text evidence="1">The sequence shown here is derived from an EMBL/GenBank/DDBJ whole genome shotgun (WGS) entry which is preliminary data.</text>
</comment>
<evidence type="ECO:0000313" key="1">
    <source>
        <dbReference type="EMBL" id="GME70505.1"/>
    </source>
</evidence>
<accession>A0ACB5SR92</accession>
<organism evidence="1 2">
    <name type="scientific">Ambrosiozyma monospora</name>
    <name type="common">Yeast</name>
    <name type="synonym">Endomycopsis monosporus</name>
    <dbReference type="NCBI Taxonomy" id="43982"/>
    <lineage>
        <taxon>Eukaryota</taxon>
        <taxon>Fungi</taxon>
        <taxon>Dikarya</taxon>
        <taxon>Ascomycota</taxon>
        <taxon>Saccharomycotina</taxon>
        <taxon>Pichiomycetes</taxon>
        <taxon>Pichiales</taxon>
        <taxon>Pichiaceae</taxon>
        <taxon>Ambrosiozyma</taxon>
    </lineage>
</organism>
<dbReference type="Proteomes" id="UP001165064">
    <property type="component" value="Unassembled WGS sequence"/>
</dbReference>
<name>A0ACB5SR92_AMBMO</name>
<keyword evidence="2" id="KW-1185">Reference proteome</keyword>
<reference evidence="1" key="1">
    <citation type="submission" date="2023-04" db="EMBL/GenBank/DDBJ databases">
        <title>Ambrosiozyma monospora NBRC 10751.</title>
        <authorList>
            <person name="Ichikawa N."/>
            <person name="Sato H."/>
            <person name="Tonouchi N."/>
        </authorList>
    </citation>
    <scope>NUCLEOTIDE SEQUENCE</scope>
    <source>
        <strain evidence="1">NBRC 10751</strain>
    </source>
</reference>
<gene>
    <name evidence="1" type="ORF">Amon02_000022100</name>
</gene>
<evidence type="ECO:0000313" key="2">
    <source>
        <dbReference type="Proteomes" id="UP001165064"/>
    </source>
</evidence>
<sequence length="762" mass="84189">MSENPPIDLIDVCQLPSLGINPQFFNFMATTLESDHYIAVRETTSSGNAVAIVDLKNNNTLTRKSMSADSVIMHPTQNVIALRANGTTLQVFNLSTKQRLKSNVTSEAVIFWKWLDEEVIGLVTASSVFLWNVFDGTDAGPALLTSRHVSLANSQLTQLVSNYDHSWFALCGIAQENGAIVGHIQLYSKSRNISQHIEGHVCAFAKLKLGGASVETQLFACASKNADGGHLHILEIDHQDGAPAYAKKSTEIFFPAEIPNDFPVSLQISNKYGVLYILTKYGFIHLYDLESGKKIFLNRISSDPIFTATQFNNGSGAITVNRTGSVLAVEIATDRIIPYILNSLGDVELALSLASRGGLPGAESLFGQQFNQSIATGNYQAAVKIAASSAPLRTPDTIAKLKSLPTPPGQPAPILQYLVYLLDRGSLNKFETLELVRPLVAQNRIETLEKYLKEDKLDYSEELGDLIKPANTPLALAVYYKSNVPAKVVQCLAEVGQFDKILPFCDQVNYHPNFTVLIQNLLRVNPDKAAEFATQLLSSQPDLNVQQVADIFLSQNYIQQGTAFLLDALKEDKPADGHLQTRLLEVNLLHAPQVADAILGNAMFSHYDKPTIAKLCEKAGLFQRALELYENIKDIKRVIVHSNAIPIDWLVNYFGKLNVDQSVQCLREMLSNNLAQNLQVVIQVATKYSDLIGPITLIKIFEDFKSNEGLYYYLSSIVNVTHDPEVVLKYIQCAAKLGQVKEIERVVRDNNVYNGEKIQFCP</sequence>
<protein>
    <submittedName>
        <fullName evidence="1">Unnamed protein product</fullName>
    </submittedName>
</protein>
<dbReference type="EMBL" id="BSXS01000049">
    <property type="protein sequence ID" value="GME70505.1"/>
    <property type="molecule type" value="Genomic_DNA"/>
</dbReference>